<feature type="binding site" evidence="7">
    <location>
        <begin position="7"/>
        <end position="11"/>
    </location>
    <ligand>
        <name>L-glutamate</name>
        <dbReference type="ChEBI" id="CHEBI:29985"/>
    </ligand>
</feature>
<comment type="function">
    <text evidence="7">Catalyzes the tRNA-independent activation of glutamate in presence of ATP and the subsequent transfer of glutamate onto a tRNA(Asp). Glutamate is transferred on the 2-amino-5-(4,5-dihydroxy-2-cyclopenten-1-yl) moiety of the queuosine in the wobble position of the QUC anticodon.</text>
</comment>
<dbReference type="InterPro" id="IPR049940">
    <property type="entry name" value="GluQ/Sye"/>
</dbReference>
<evidence type="ECO:0000256" key="5">
    <source>
        <dbReference type="ARBA" id="ARBA00022840"/>
    </source>
</evidence>
<reference evidence="10" key="1">
    <citation type="journal article" date="2021" name="PeerJ">
        <title>Extensive microbial diversity within the chicken gut microbiome revealed by metagenomics and culture.</title>
        <authorList>
            <person name="Gilroy R."/>
            <person name="Ravi A."/>
            <person name="Getino M."/>
            <person name="Pursley I."/>
            <person name="Horton D.L."/>
            <person name="Alikhan N.F."/>
            <person name="Baker D."/>
            <person name="Gharbi K."/>
            <person name="Hall N."/>
            <person name="Watson M."/>
            <person name="Adriaenssens E.M."/>
            <person name="Foster-Nyarko E."/>
            <person name="Jarju S."/>
            <person name="Secka A."/>
            <person name="Antonio M."/>
            <person name="Oren A."/>
            <person name="Chaudhuri R.R."/>
            <person name="La Ragione R."/>
            <person name="Hildebrand F."/>
            <person name="Pallen M.J."/>
        </authorList>
    </citation>
    <scope>NUCLEOTIDE SEQUENCE</scope>
    <source>
        <strain evidence="10">B5_2728</strain>
    </source>
</reference>
<proteinExistence type="inferred from homology"/>
<feature type="binding site" evidence="7">
    <location>
        <position position="247"/>
    </location>
    <ligand>
        <name>ATP</name>
        <dbReference type="ChEBI" id="CHEBI:30616"/>
    </ligand>
</feature>
<feature type="short sequence motif" description="'HIGH' region" evidence="7">
    <location>
        <begin position="10"/>
        <end position="20"/>
    </location>
</feature>
<sequence>MNQPVGRFAPSPSGRMHLGNLFCSLLAWCSVRSQGGRMILRHEDLDKPRCPVEYARQLEEDLRWLGLDWDEGGLNPDGSLSAYCQSQRTSLYQQALEELERKGLLYPCTCTRAQLQVASAPHREDGTPIYPGNCRKGGIAPDRPAAQRIKVDGQTIRVQDGHMGEICQHLPTECGDFVLRRSDGVFAYQLAVVVDDALMGVNQVVRGADLLDSTPRQVFLYHQLGYEPPQFYHLPLLLAADGRRLAKRDKDVNLEQLKNCYTPEEIVGRLAYLAGQQSSIQPLRAAELAQKFDWSKVPQNDICIPDKMFKIG</sequence>
<evidence type="ECO:0000256" key="1">
    <source>
        <dbReference type="ARBA" id="ARBA00022598"/>
    </source>
</evidence>
<dbReference type="Gene3D" id="3.40.50.620">
    <property type="entry name" value="HUPs"/>
    <property type="match status" value="1"/>
</dbReference>
<evidence type="ECO:0000256" key="2">
    <source>
        <dbReference type="ARBA" id="ARBA00022723"/>
    </source>
</evidence>
<feature type="binding site" evidence="7">
    <location>
        <position position="43"/>
    </location>
    <ligand>
        <name>L-glutamate</name>
        <dbReference type="ChEBI" id="CHEBI:29985"/>
    </ligand>
</feature>
<dbReference type="GO" id="GO:0004818">
    <property type="term" value="F:glutamate-tRNA ligase activity"/>
    <property type="evidence" value="ECO:0007669"/>
    <property type="project" value="TreeGrafter"/>
</dbReference>
<feature type="binding site" evidence="7">
    <location>
        <position position="206"/>
    </location>
    <ligand>
        <name>L-glutamate</name>
        <dbReference type="ChEBI" id="CHEBI:29985"/>
    </ligand>
</feature>
<feature type="binding site" evidence="7">
    <location>
        <position position="110"/>
    </location>
    <ligand>
        <name>Zn(2+)</name>
        <dbReference type="ChEBI" id="CHEBI:29105"/>
    </ligand>
</feature>
<keyword evidence="1 7" id="KW-0436">Ligase</keyword>
<feature type="binding site" evidence="7">
    <location>
        <position position="188"/>
    </location>
    <ligand>
        <name>L-glutamate</name>
        <dbReference type="ChEBI" id="CHEBI:29985"/>
    </ligand>
</feature>
<dbReference type="GO" id="GO:0005524">
    <property type="term" value="F:ATP binding"/>
    <property type="evidence" value="ECO:0007669"/>
    <property type="project" value="UniProtKB-KW"/>
</dbReference>
<name>A0A948WQF6_9FIRM</name>
<dbReference type="NCBIfam" id="TIGR03838">
    <property type="entry name" value="queuosine_YadB"/>
    <property type="match status" value="1"/>
</dbReference>
<gene>
    <name evidence="10" type="primary">gluQRS</name>
    <name evidence="7" type="synonym">gluQ</name>
    <name evidence="10" type="ORF">H9882_01655</name>
</gene>
<evidence type="ECO:0000256" key="6">
    <source>
        <dbReference type="ARBA" id="ARBA00023146"/>
    </source>
</evidence>
<dbReference type="GO" id="GO:0006400">
    <property type="term" value="P:tRNA modification"/>
    <property type="evidence" value="ECO:0007669"/>
    <property type="project" value="InterPro"/>
</dbReference>
<dbReference type="PANTHER" id="PTHR43311:SF1">
    <property type="entry name" value="GLUTAMYL-Q TRNA(ASP) SYNTHETASE"/>
    <property type="match status" value="1"/>
</dbReference>
<organism evidence="10 11">
    <name type="scientific">Candidatus Allofournierella pullistercoris</name>
    <dbReference type="NCBI Taxonomy" id="2838597"/>
    <lineage>
        <taxon>Bacteria</taxon>
        <taxon>Bacillati</taxon>
        <taxon>Bacillota</taxon>
        <taxon>Clostridia</taxon>
        <taxon>Eubacteriales</taxon>
        <taxon>Oscillospiraceae</taxon>
        <taxon>Allofournierella</taxon>
    </lineage>
</organism>
<evidence type="ECO:0000256" key="3">
    <source>
        <dbReference type="ARBA" id="ARBA00022741"/>
    </source>
</evidence>
<keyword evidence="4 7" id="KW-0862">Zinc</keyword>
<dbReference type="EMBL" id="JAHLFP010000010">
    <property type="protein sequence ID" value="MBU3805599.1"/>
    <property type="molecule type" value="Genomic_DNA"/>
</dbReference>
<dbReference type="NCBIfam" id="NF004314">
    <property type="entry name" value="PRK05710.1-3"/>
    <property type="match status" value="1"/>
</dbReference>
<feature type="domain" description="Glutamyl/glutaminyl-tRNA synthetase class Ib catalytic" evidence="9">
    <location>
        <begin position="7"/>
        <end position="296"/>
    </location>
</feature>
<keyword evidence="3 7" id="KW-0547">Nucleotide-binding</keyword>
<comment type="similarity">
    <text evidence="7">Belongs to the class-I aminoacyl-tRNA synthetase family. GluQ subfamily.</text>
</comment>
<evidence type="ECO:0000313" key="11">
    <source>
        <dbReference type="Proteomes" id="UP000713596"/>
    </source>
</evidence>
<keyword evidence="8" id="KW-0648">Protein biosynthesis</keyword>
<dbReference type="GO" id="GO:0008270">
    <property type="term" value="F:zinc ion binding"/>
    <property type="evidence" value="ECO:0007669"/>
    <property type="project" value="UniProtKB-UniRule"/>
</dbReference>
<feature type="short sequence motif" description="'KMSKS' region" evidence="7">
    <location>
        <begin position="244"/>
        <end position="248"/>
    </location>
</feature>
<dbReference type="PRINTS" id="PR00987">
    <property type="entry name" value="TRNASYNTHGLU"/>
</dbReference>
<evidence type="ECO:0000256" key="8">
    <source>
        <dbReference type="RuleBase" id="RU363037"/>
    </source>
</evidence>
<dbReference type="NCBIfam" id="NF004315">
    <property type="entry name" value="PRK05710.1-4"/>
    <property type="match status" value="1"/>
</dbReference>
<dbReference type="PANTHER" id="PTHR43311">
    <property type="entry name" value="GLUTAMATE--TRNA LIGASE"/>
    <property type="match status" value="1"/>
</dbReference>
<dbReference type="InterPro" id="IPR014729">
    <property type="entry name" value="Rossmann-like_a/b/a_fold"/>
</dbReference>
<dbReference type="AlphaFoldDB" id="A0A948WQF6"/>
<evidence type="ECO:0000313" key="10">
    <source>
        <dbReference type="EMBL" id="MBU3805599.1"/>
    </source>
</evidence>
<dbReference type="InterPro" id="IPR001412">
    <property type="entry name" value="aa-tRNA-synth_I_CS"/>
</dbReference>
<dbReference type="EC" id="6.1.1.-" evidence="7"/>
<dbReference type="InterPro" id="IPR020058">
    <property type="entry name" value="Glu/Gln-tRNA-synth_Ib_cat-dom"/>
</dbReference>
<evidence type="ECO:0000259" key="9">
    <source>
        <dbReference type="Pfam" id="PF00749"/>
    </source>
</evidence>
<dbReference type="HAMAP" id="MF_01428">
    <property type="entry name" value="Glu_Q_tRNA_synth"/>
    <property type="match status" value="1"/>
</dbReference>
<dbReference type="Pfam" id="PF00749">
    <property type="entry name" value="tRNA-synt_1c"/>
    <property type="match status" value="1"/>
</dbReference>
<dbReference type="GO" id="GO:0005829">
    <property type="term" value="C:cytosol"/>
    <property type="evidence" value="ECO:0007669"/>
    <property type="project" value="TreeGrafter"/>
</dbReference>
<comment type="caution">
    <text evidence="10">The sequence shown here is derived from an EMBL/GenBank/DDBJ whole genome shotgun (WGS) entry which is preliminary data.</text>
</comment>
<dbReference type="GO" id="GO:0006424">
    <property type="term" value="P:glutamyl-tRNA aminoacylation"/>
    <property type="evidence" value="ECO:0007669"/>
    <property type="project" value="InterPro"/>
</dbReference>
<feature type="binding site" evidence="7">
    <location>
        <position position="108"/>
    </location>
    <ligand>
        <name>Zn(2+)</name>
        <dbReference type="ChEBI" id="CHEBI:29105"/>
    </ligand>
</feature>
<feature type="binding site" evidence="7">
    <location>
        <position position="134"/>
    </location>
    <ligand>
        <name>Zn(2+)</name>
        <dbReference type="ChEBI" id="CHEBI:29105"/>
    </ligand>
</feature>
<dbReference type="InterPro" id="IPR022380">
    <property type="entry name" value="Glu-Q_tRNA(Asp)_Synthase"/>
</dbReference>
<keyword evidence="5 7" id="KW-0067">ATP-binding</keyword>
<dbReference type="PROSITE" id="PS00178">
    <property type="entry name" value="AA_TRNA_LIGASE_I"/>
    <property type="match status" value="1"/>
</dbReference>
<dbReference type="SUPFAM" id="SSF52374">
    <property type="entry name" value="Nucleotidylyl transferase"/>
    <property type="match status" value="1"/>
</dbReference>
<evidence type="ECO:0000256" key="7">
    <source>
        <dbReference type="HAMAP-Rule" id="MF_01428"/>
    </source>
</evidence>
<protein>
    <recommendedName>
        <fullName evidence="7">Glutamyl-Q tRNA(Asp) synthetase</fullName>
        <shortName evidence="7">Glu-Q-RSs</shortName>
        <ecNumber evidence="7">6.1.1.-</ecNumber>
    </recommendedName>
</protein>
<evidence type="ECO:0000256" key="4">
    <source>
        <dbReference type="ARBA" id="ARBA00022833"/>
    </source>
</evidence>
<dbReference type="Proteomes" id="UP000713596">
    <property type="component" value="Unassembled WGS sequence"/>
</dbReference>
<dbReference type="InterPro" id="IPR000924">
    <property type="entry name" value="Glu/Gln-tRNA-synth"/>
</dbReference>
<reference evidence="10" key="2">
    <citation type="submission" date="2021-04" db="EMBL/GenBank/DDBJ databases">
        <authorList>
            <person name="Gilroy R."/>
        </authorList>
    </citation>
    <scope>NUCLEOTIDE SEQUENCE</scope>
    <source>
        <strain evidence="10">B5_2728</strain>
    </source>
</reference>
<feature type="binding site" evidence="7">
    <location>
        <position position="130"/>
    </location>
    <ligand>
        <name>Zn(2+)</name>
        <dbReference type="ChEBI" id="CHEBI:29105"/>
    </ligand>
</feature>
<accession>A0A948WQF6</accession>
<keyword evidence="2 7" id="KW-0479">Metal-binding</keyword>
<keyword evidence="6 7" id="KW-0030">Aminoacyl-tRNA synthetase</keyword>
<comment type="cofactor">
    <cofactor evidence="7">
        <name>Zn(2+)</name>
        <dbReference type="ChEBI" id="CHEBI:29105"/>
    </cofactor>
    <text evidence="7">Binds 1 zinc ion per subunit.</text>
</comment>